<name>A0A411YI91_9ACTN</name>
<proteinExistence type="predicted"/>
<feature type="region of interest" description="Disordered" evidence="6">
    <location>
        <begin position="1"/>
        <end position="121"/>
    </location>
</feature>
<dbReference type="EMBL" id="CP036402">
    <property type="protein sequence ID" value="QBI20950.1"/>
    <property type="molecule type" value="Genomic_DNA"/>
</dbReference>
<keyword evidence="2" id="KW-1003">Cell membrane</keyword>
<evidence type="ECO:0000313" key="10">
    <source>
        <dbReference type="Proteomes" id="UP000291469"/>
    </source>
</evidence>
<evidence type="ECO:0000256" key="5">
    <source>
        <dbReference type="ARBA" id="ARBA00023136"/>
    </source>
</evidence>
<keyword evidence="5 7" id="KW-0472">Membrane</keyword>
<feature type="domain" description="RDD" evidence="8">
    <location>
        <begin position="129"/>
        <end position="269"/>
    </location>
</feature>
<accession>A0A411YI91</accession>
<dbReference type="GO" id="GO:0005886">
    <property type="term" value="C:plasma membrane"/>
    <property type="evidence" value="ECO:0007669"/>
    <property type="project" value="UniProtKB-SubCell"/>
</dbReference>
<evidence type="ECO:0000256" key="4">
    <source>
        <dbReference type="ARBA" id="ARBA00022989"/>
    </source>
</evidence>
<feature type="transmembrane region" description="Helical" evidence="7">
    <location>
        <begin position="133"/>
        <end position="157"/>
    </location>
</feature>
<feature type="transmembrane region" description="Helical" evidence="7">
    <location>
        <begin position="238"/>
        <end position="256"/>
    </location>
</feature>
<dbReference type="Pfam" id="PF06271">
    <property type="entry name" value="RDD"/>
    <property type="match status" value="1"/>
</dbReference>
<feature type="transmembrane region" description="Helical" evidence="7">
    <location>
        <begin position="169"/>
        <end position="191"/>
    </location>
</feature>
<feature type="compositionally biased region" description="Low complexity" evidence="6">
    <location>
        <begin position="30"/>
        <end position="44"/>
    </location>
</feature>
<dbReference type="InterPro" id="IPR051791">
    <property type="entry name" value="Pra-immunoreactive"/>
</dbReference>
<keyword evidence="4 7" id="KW-1133">Transmembrane helix</keyword>
<evidence type="ECO:0000256" key="3">
    <source>
        <dbReference type="ARBA" id="ARBA00022692"/>
    </source>
</evidence>
<evidence type="ECO:0000256" key="2">
    <source>
        <dbReference type="ARBA" id="ARBA00022475"/>
    </source>
</evidence>
<keyword evidence="10" id="KW-1185">Reference proteome</keyword>
<evidence type="ECO:0000313" key="9">
    <source>
        <dbReference type="EMBL" id="QBI20950.1"/>
    </source>
</evidence>
<comment type="subcellular location">
    <subcellularLocation>
        <location evidence="1">Cell membrane</location>
        <topology evidence="1">Multi-pass membrane protein</topology>
    </subcellularLocation>
</comment>
<feature type="compositionally biased region" description="Low complexity" evidence="6">
    <location>
        <begin position="59"/>
        <end position="84"/>
    </location>
</feature>
<evidence type="ECO:0000256" key="1">
    <source>
        <dbReference type="ARBA" id="ARBA00004651"/>
    </source>
</evidence>
<gene>
    <name evidence="9" type="ORF">ER308_16130</name>
</gene>
<evidence type="ECO:0000256" key="7">
    <source>
        <dbReference type="SAM" id="Phobius"/>
    </source>
</evidence>
<organism evidence="9 10">
    <name type="scientific">Egibacter rhizosphaerae</name>
    <dbReference type="NCBI Taxonomy" id="1670831"/>
    <lineage>
        <taxon>Bacteria</taxon>
        <taxon>Bacillati</taxon>
        <taxon>Actinomycetota</taxon>
        <taxon>Nitriliruptoria</taxon>
        <taxon>Egibacterales</taxon>
        <taxon>Egibacteraceae</taxon>
        <taxon>Egibacter</taxon>
    </lineage>
</organism>
<sequence length="275" mass="27436">MRTASVAGLRAYDVEAGCLQRFPRAATPTGSRGAMGAGMASSEASGRDLPPSGPEVTHEPAGAQPPGDQAGAGDPAASGGPSAPAEEEAPADTARALGAEAPQAPSDATQRREGADPAPAPIPGQPAWLAARLVAAAIDLALVALVAALPGAGLFALLVEARGPWGVDALSAVGIAVATLGLVTLPLVVLVGMEAWGRSPGRWLVGIAVVLGNGHRPGPRRGAARAFARVGGLALWPFGPWVAVGVLVLVHGAVLLHPQGRGLHDRLAGTIVVRR</sequence>
<protein>
    <recommendedName>
        <fullName evidence="8">RDD domain-containing protein</fullName>
    </recommendedName>
</protein>
<dbReference type="InterPro" id="IPR010432">
    <property type="entry name" value="RDD"/>
</dbReference>
<dbReference type="KEGG" id="erz:ER308_16130"/>
<dbReference type="PANTHER" id="PTHR36115:SF6">
    <property type="entry name" value="PROLINE-RICH ANTIGEN HOMOLOG"/>
    <property type="match status" value="1"/>
</dbReference>
<dbReference type="AlphaFoldDB" id="A0A411YI91"/>
<dbReference type="Proteomes" id="UP000291469">
    <property type="component" value="Chromosome"/>
</dbReference>
<evidence type="ECO:0000259" key="8">
    <source>
        <dbReference type="Pfam" id="PF06271"/>
    </source>
</evidence>
<keyword evidence="3 7" id="KW-0812">Transmembrane</keyword>
<dbReference type="PANTHER" id="PTHR36115">
    <property type="entry name" value="PROLINE-RICH ANTIGEN HOMOLOG-RELATED"/>
    <property type="match status" value="1"/>
</dbReference>
<reference evidence="9 10" key="1">
    <citation type="submission" date="2019-01" db="EMBL/GenBank/DDBJ databases">
        <title>Egibacter rhizosphaerae EGI 80759T.</title>
        <authorList>
            <person name="Chen D.-D."/>
            <person name="Tian Y."/>
            <person name="Jiao J.-Y."/>
            <person name="Zhang X.-T."/>
            <person name="Zhang Y.-G."/>
            <person name="Zhang Y."/>
            <person name="Xiao M."/>
            <person name="Shu W.-S."/>
            <person name="Li W.-J."/>
        </authorList>
    </citation>
    <scope>NUCLEOTIDE SEQUENCE [LARGE SCALE GENOMIC DNA]</scope>
    <source>
        <strain evidence="9 10">EGI 80759</strain>
    </source>
</reference>
<evidence type="ECO:0000256" key="6">
    <source>
        <dbReference type="SAM" id="MobiDB-lite"/>
    </source>
</evidence>